<feature type="transmembrane region" description="Helical" evidence="1">
    <location>
        <begin position="7"/>
        <end position="27"/>
    </location>
</feature>
<feature type="transmembrane region" description="Helical" evidence="1">
    <location>
        <begin position="33"/>
        <end position="64"/>
    </location>
</feature>
<evidence type="ECO:0000313" key="2">
    <source>
        <dbReference type="EMBL" id="WXB11247.1"/>
    </source>
</evidence>
<sequence>MSSNRHLNPGLAAVLSFFIPGVGQFYNGKFLRGIFWLIITPGLWVGTGGTLGWICHIIAAYTAYSYARSRS</sequence>
<dbReference type="EMBL" id="CP089984">
    <property type="protein sequence ID" value="WXB11247.1"/>
    <property type="molecule type" value="Genomic_DNA"/>
</dbReference>
<dbReference type="RefSeq" id="WP_394820863.1">
    <property type="nucleotide sequence ID" value="NZ_CP089984.1"/>
</dbReference>
<evidence type="ECO:0008006" key="4">
    <source>
        <dbReference type="Google" id="ProtNLM"/>
    </source>
</evidence>
<protein>
    <recommendedName>
        <fullName evidence="4">TM2 domain-containing protein</fullName>
    </recommendedName>
</protein>
<name>A0ABZ2LQP6_9BACT</name>
<keyword evidence="1" id="KW-0472">Membrane</keyword>
<keyword evidence="1" id="KW-0812">Transmembrane</keyword>
<dbReference type="Proteomes" id="UP001370348">
    <property type="component" value="Chromosome"/>
</dbReference>
<keyword evidence="3" id="KW-1185">Reference proteome</keyword>
<organism evidence="2 3">
    <name type="scientific">Pendulispora albinea</name>
    <dbReference type="NCBI Taxonomy" id="2741071"/>
    <lineage>
        <taxon>Bacteria</taxon>
        <taxon>Pseudomonadati</taxon>
        <taxon>Myxococcota</taxon>
        <taxon>Myxococcia</taxon>
        <taxon>Myxococcales</taxon>
        <taxon>Sorangiineae</taxon>
        <taxon>Pendulisporaceae</taxon>
        <taxon>Pendulispora</taxon>
    </lineage>
</organism>
<accession>A0ABZ2LQP6</accession>
<gene>
    <name evidence="2" type="ORF">LZC94_25660</name>
</gene>
<keyword evidence="1" id="KW-1133">Transmembrane helix</keyword>
<evidence type="ECO:0000313" key="3">
    <source>
        <dbReference type="Proteomes" id="UP001370348"/>
    </source>
</evidence>
<proteinExistence type="predicted"/>
<reference evidence="2 3" key="1">
    <citation type="submission" date="2021-12" db="EMBL/GenBank/DDBJ databases">
        <title>Discovery of the Pendulisporaceae a myxobacterial family with distinct sporulation behavior and unique specialized metabolism.</title>
        <authorList>
            <person name="Garcia R."/>
            <person name="Popoff A."/>
            <person name="Bader C.D."/>
            <person name="Loehr J."/>
            <person name="Walesch S."/>
            <person name="Walt C."/>
            <person name="Boldt J."/>
            <person name="Bunk B."/>
            <person name="Haeckl F.J.F.P.J."/>
            <person name="Gunesch A.P."/>
            <person name="Birkelbach J."/>
            <person name="Nuebel U."/>
            <person name="Pietschmann T."/>
            <person name="Bach T."/>
            <person name="Mueller R."/>
        </authorList>
    </citation>
    <scope>NUCLEOTIDE SEQUENCE [LARGE SCALE GENOMIC DNA]</scope>
    <source>
        <strain evidence="2 3">MSr11954</strain>
    </source>
</reference>
<evidence type="ECO:0000256" key="1">
    <source>
        <dbReference type="SAM" id="Phobius"/>
    </source>
</evidence>